<keyword evidence="3" id="KW-1185">Reference proteome</keyword>
<dbReference type="Pfam" id="PF00037">
    <property type="entry name" value="Fer4"/>
    <property type="match status" value="2"/>
</dbReference>
<evidence type="ECO:0000313" key="2">
    <source>
        <dbReference type="EMBL" id="SKB30220.1"/>
    </source>
</evidence>
<dbReference type="SUPFAM" id="SSF54862">
    <property type="entry name" value="4Fe-4S ferredoxins"/>
    <property type="match status" value="1"/>
</dbReference>
<dbReference type="InterPro" id="IPR027417">
    <property type="entry name" value="P-loop_NTPase"/>
</dbReference>
<feature type="domain" description="4Fe-4S ferredoxin-type" evidence="1">
    <location>
        <begin position="92"/>
        <end position="121"/>
    </location>
</feature>
<dbReference type="Proteomes" id="UP000190852">
    <property type="component" value="Unassembled WGS sequence"/>
</dbReference>
<dbReference type="SUPFAM" id="SSF52540">
    <property type="entry name" value="P-loop containing nucleoside triphosphate hydrolases"/>
    <property type="match status" value="1"/>
</dbReference>
<dbReference type="PANTHER" id="PTHR43063:SF1">
    <property type="entry name" value="4FE-4S CLUSTER CONTAINING PARA FAMILY ATPASE PROTEIN"/>
    <property type="match status" value="1"/>
</dbReference>
<reference evidence="3" key="1">
    <citation type="submission" date="2017-02" db="EMBL/GenBank/DDBJ databases">
        <authorList>
            <person name="Varghese N."/>
            <person name="Submissions S."/>
        </authorList>
    </citation>
    <scope>NUCLEOTIDE SEQUENCE [LARGE SCALE GENOMIC DNA]</scope>
    <source>
        <strain evidence="3">DSM 24967</strain>
    </source>
</reference>
<dbReference type="PROSITE" id="PS51379">
    <property type="entry name" value="4FE4S_FER_2"/>
    <property type="match status" value="2"/>
</dbReference>
<accession>A0A1T5A5I6</accession>
<organism evidence="2 3">
    <name type="scientific">Parabacteroides chartae</name>
    <dbReference type="NCBI Taxonomy" id="1037355"/>
    <lineage>
        <taxon>Bacteria</taxon>
        <taxon>Pseudomonadati</taxon>
        <taxon>Bacteroidota</taxon>
        <taxon>Bacteroidia</taxon>
        <taxon>Bacteroidales</taxon>
        <taxon>Tannerellaceae</taxon>
        <taxon>Parabacteroides</taxon>
    </lineage>
</organism>
<dbReference type="Gene3D" id="3.30.70.20">
    <property type="match status" value="1"/>
</dbReference>
<dbReference type="Pfam" id="PF01656">
    <property type="entry name" value="CbiA"/>
    <property type="match status" value="1"/>
</dbReference>
<dbReference type="RefSeq" id="WP_079682186.1">
    <property type="nucleotide sequence ID" value="NZ_FUYQ01000002.1"/>
</dbReference>
<proteinExistence type="predicted"/>
<dbReference type="InterPro" id="IPR017896">
    <property type="entry name" value="4Fe4S_Fe-S-bd"/>
</dbReference>
<dbReference type="InterPro" id="IPR002586">
    <property type="entry name" value="CobQ/CobB/MinD/ParA_Nub-bd_dom"/>
</dbReference>
<gene>
    <name evidence="2" type="ORF">SAMN05660349_00460</name>
</gene>
<evidence type="ECO:0000259" key="1">
    <source>
        <dbReference type="PROSITE" id="PS51379"/>
    </source>
</evidence>
<protein>
    <submittedName>
        <fullName evidence="2">MinD superfamily P-loop ATPase, contains an inserted ferredoxin domain</fullName>
    </submittedName>
</protein>
<dbReference type="PANTHER" id="PTHR43063">
    <property type="entry name" value="4FE-4S CLUSTER CONTAINING PARA FAMILY ATPASE PROTEIN"/>
    <property type="match status" value="1"/>
</dbReference>
<sequence>MKIAIASGKGGTGKTLVSTNLFYTLMQQDYEVTLVDCDAEEPNAQAFFSGFRIKSKRITQQVPVINTDLCTYCGKCYDYCNYNAIFFLRTRKTIHVMEELCHGCGACSIACTKGAITEKEDELGTVNTYSISKFSKIIESRMKVGVYTPVNVIKAAIKEAGQCPVVILDSPPGTSCPFIQTVSQADFVILVTEPTPFGLSDLKQSVDTLKTLSKKYGVIINKAGLGNRDVYNYLETEKIALLMEIPFDKEVASIYSKGEIYSIFNRDWQKKFKEMVDKIINNNGDSRN</sequence>
<feature type="domain" description="4Fe-4S ferredoxin-type" evidence="1">
    <location>
        <begin position="61"/>
        <end position="90"/>
    </location>
</feature>
<dbReference type="Gene3D" id="3.40.50.300">
    <property type="entry name" value="P-loop containing nucleotide triphosphate hydrolases"/>
    <property type="match status" value="1"/>
</dbReference>
<dbReference type="AlphaFoldDB" id="A0A1T5A5I6"/>
<dbReference type="EMBL" id="FUYQ01000002">
    <property type="protein sequence ID" value="SKB30220.1"/>
    <property type="molecule type" value="Genomic_DNA"/>
</dbReference>
<name>A0A1T5A5I6_9BACT</name>
<evidence type="ECO:0000313" key="3">
    <source>
        <dbReference type="Proteomes" id="UP000190852"/>
    </source>
</evidence>